<name>A0ABR5JYI1_9BACI</name>
<dbReference type="Pfam" id="PF00326">
    <property type="entry name" value="Peptidase_S9"/>
    <property type="match status" value="1"/>
</dbReference>
<feature type="domain" description="Peptidase S9 prolyl oligopeptidase catalytic" evidence="2">
    <location>
        <begin position="93"/>
        <end position="242"/>
    </location>
</feature>
<dbReference type="Gene3D" id="3.40.50.1820">
    <property type="entry name" value="alpha/beta hydrolase"/>
    <property type="match status" value="1"/>
</dbReference>
<proteinExistence type="predicted"/>
<dbReference type="SUPFAM" id="SSF53474">
    <property type="entry name" value="alpha/beta-Hydrolases"/>
    <property type="match status" value="1"/>
</dbReference>
<keyword evidence="4" id="KW-1185">Reference proteome</keyword>
<dbReference type="PANTHER" id="PTHR22946">
    <property type="entry name" value="DIENELACTONE HYDROLASE DOMAIN-CONTAINING PROTEIN-RELATED"/>
    <property type="match status" value="1"/>
</dbReference>
<evidence type="ECO:0000256" key="1">
    <source>
        <dbReference type="ARBA" id="ARBA00022801"/>
    </source>
</evidence>
<reference evidence="4" key="1">
    <citation type="submission" date="2015-07" db="EMBL/GenBank/DDBJ databases">
        <title>Fjat-14205 dsm 2895.</title>
        <authorList>
            <person name="Liu B."/>
            <person name="Wang J."/>
            <person name="Zhu Y."/>
            <person name="Liu G."/>
            <person name="Chen Q."/>
            <person name="Chen Z."/>
            <person name="Lan J."/>
            <person name="Che J."/>
            <person name="Ge C."/>
            <person name="Shi H."/>
            <person name="Pan Z."/>
            <person name="Liu X."/>
        </authorList>
    </citation>
    <scope>NUCLEOTIDE SEQUENCE [LARGE SCALE GENOMIC DNA]</scope>
    <source>
        <strain evidence="4">DSM 25560</strain>
    </source>
</reference>
<gene>
    <name evidence="3" type="ORF">AEA09_18465</name>
</gene>
<dbReference type="RefSeq" id="WP_053585414.1">
    <property type="nucleotide sequence ID" value="NZ_LGRV01000007.1"/>
</dbReference>
<organism evidence="3 4">
    <name type="scientific">Lysinibacillus contaminans</name>
    <dbReference type="NCBI Taxonomy" id="1293441"/>
    <lineage>
        <taxon>Bacteria</taxon>
        <taxon>Bacillati</taxon>
        <taxon>Bacillota</taxon>
        <taxon>Bacilli</taxon>
        <taxon>Bacillales</taxon>
        <taxon>Bacillaceae</taxon>
        <taxon>Lysinibacillus</taxon>
    </lineage>
</organism>
<dbReference type="Proteomes" id="UP000050668">
    <property type="component" value="Unassembled WGS sequence"/>
</dbReference>
<dbReference type="EMBL" id="LGRV01000007">
    <property type="protein sequence ID" value="KOS66714.1"/>
    <property type="molecule type" value="Genomic_DNA"/>
</dbReference>
<dbReference type="InterPro" id="IPR029058">
    <property type="entry name" value="AB_hydrolase_fold"/>
</dbReference>
<dbReference type="InterPro" id="IPR001375">
    <property type="entry name" value="Peptidase_S9_cat"/>
</dbReference>
<keyword evidence="1" id="KW-0378">Hydrolase</keyword>
<evidence type="ECO:0000313" key="4">
    <source>
        <dbReference type="Proteomes" id="UP000050668"/>
    </source>
</evidence>
<protein>
    <submittedName>
        <fullName evidence="3">Esterase</fullName>
    </submittedName>
</protein>
<evidence type="ECO:0000313" key="3">
    <source>
        <dbReference type="EMBL" id="KOS66714.1"/>
    </source>
</evidence>
<accession>A0ABR5JYI1</accession>
<sequence length="254" mass="28720">MIVAKETWEGIPLLHVHTVEMNEETPVVIFLHGFMSAKEHNLHYAYQLVHKGVRVLLPDAKLHGDRSEGLTEMQMNLRFWEIVLNSIHEVEGLFNYLKNNHLLESNKIGVAGSSMGAITTSGCLKRYKWITTAAICMGAPGFVELGKHQLKQLAANGLNWPMTDEEIAKSNDLLASYDITLTPEKFAGRPVFFWHGKKDGTVPFKNTYTFYLKLRAYYDEHPENLNFVVDNQAGHAITRDGLLAATDWLTEHLA</sequence>
<dbReference type="PANTHER" id="PTHR22946:SF9">
    <property type="entry name" value="POLYKETIDE TRANSFERASE AF380"/>
    <property type="match status" value="1"/>
</dbReference>
<dbReference type="InterPro" id="IPR050261">
    <property type="entry name" value="FrsA_esterase"/>
</dbReference>
<comment type="caution">
    <text evidence="3">The sequence shown here is derived from an EMBL/GenBank/DDBJ whole genome shotgun (WGS) entry which is preliminary data.</text>
</comment>
<evidence type="ECO:0000259" key="2">
    <source>
        <dbReference type="Pfam" id="PF00326"/>
    </source>
</evidence>